<evidence type="ECO:0000313" key="1">
    <source>
        <dbReference type="EMBL" id="KAJ9127504.1"/>
    </source>
</evidence>
<evidence type="ECO:0000313" key="2">
    <source>
        <dbReference type="Proteomes" id="UP001234202"/>
    </source>
</evidence>
<sequence length="346" mass="38987">MILCVSGIISPPLALASEGPMTQESILELTDGWYTIRANVDPPLSRALKTGKLRVGSKLGISGAKLDASREGTEVLRALNRSTLCITGNTTSLVAWHRRLGFTHRPFIATMRSLSPDGGNIPLLDVKVTKVFPVAYISTEKGKGASPWSTEEEFRLQDQWKERYMQEQSRLQSDHTQRMSTFEEDIERLRSSMEGVEGTTDAFACEDDELERYRATSNKAQYIKALPAKTLVSLYMKAQEEYQSESSSIQAEMEEQIRQRCPPRSTRSFQIIRIVDAGSLQYAQLREAQLQVWDVKQLGDNMFQEGARYQVSNLVPAQQKAWNSFKEKGEIYLSTTKGTAWKRSVG</sequence>
<gene>
    <name evidence="1" type="ORF">QFC24_000913</name>
</gene>
<keyword evidence="2" id="KW-1185">Reference proteome</keyword>
<dbReference type="Proteomes" id="UP001234202">
    <property type="component" value="Unassembled WGS sequence"/>
</dbReference>
<reference evidence="1" key="1">
    <citation type="submission" date="2023-04" db="EMBL/GenBank/DDBJ databases">
        <title>Draft Genome sequencing of Naganishia species isolated from polar environments using Oxford Nanopore Technology.</title>
        <authorList>
            <person name="Leo P."/>
            <person name="Venkateswaran K."/>
        </authorList>
    </citation>
    <scope>NUCLEOTIDE SEQUENCE</scope>
    <source>
        <strain evidence="1">DBVPG 5303</strain>
    </source>
</reference>
<proteinExistence type="predicted"/>
<name>A0ACC2XVI3_9TREE</name>
<protein>
    <submittedName>
        <fullName evidence="1">Uncharacterized protein</fullName>
    </submittedName>
</protein>
<comment type="caution">
    <text evidence="1">The sequence shown here is derived from an EMBL/GenBank/DDBJ whole genome shotgun (WGS) entry which is preliminary data.</text>
</comment>
<organism evidence="1 2">
    <name type="scientific">Naganishia onofrii</name>
    <dbReference type="NCBI Taxonomy" id="1851511"/>
    <lineage>
        <taxon>Eukaryota</taxon>
        <taxon>Fungi</taxon>
        <taxon>Dikarya</taxon>
        <taxon>Basidiomycota</taxon>
        <taxon>Agaricomycotina</taxon>
        <taxon>Tremellomycetes</taxon>
        <taxon>Filobasidiales</taxon>
        <taxon>Filobasidiaceae</taxon>
        <taxon>Naganishia</taxon>
    </lineage>
</organism>
<accession>A0ACC2XVI3</accession>
<dbReference type="EMBL" id="JASBWV010000002">
    <property type="protein sequence ID" value="KAJ9127504.1"/>
    <property type="molecule type" value="Genomic_DNA"/>
</dbReference>